<evidence type="ECO:0000313" key="6">
    <source>
        <dbReference type="Proteomes" id="UP000051176"/>
    </source>
</evidence>
<dbReference type="Gene3D" id="3.40.50.300">
    <property type="entry name" value="P-loop containing nucleotide triphosphate hydrolases"/>
    <property type="match status" value="1"/>
</dbReference>
<dbReference type="eggNOG" id="COG1122">
    <property type="taxonomic scope" value="Bacteria"/>
</dbReference>
<organism evidence="5 6">
    <name type="scientific">Levilactobacillus parabrevis ATCC 53295</name>
    <dbReference type="NCBI Taxonomy" id="1267003"/>
    <lineage>
        <taxon>Bacteria</taxon>
        <taxon>Bacillati</taxon>
        <taxon>Bacillota</taxon>
        <taxon>Bacilli</taxon>
        <taxon>Lactobacillales</taxon>
        <taxon>Lactobacillaceae</taxon>
        <taxon>Levilactobacillus</taxon>
    </lineage>
</organism>
<dbReference type="InterPro" id="IPR027417">
    <property type="entry name" value="P-loop_NTPase"/>
</dbReference>
<gene>
    <name evidence="5" type="ORF">FD07_GL000935</name>
</gene>
<dbReference type="PANTHER" id="PTHR42734">
    <property type="entry name" value="METAL TRANSPORT SYSTEM ATP-BINDING PROTEIN TM_0124-RELATED"/>
    <property type="match status" value="1"/>
</dbReference>
<dbReference type="PATRIC" id="fig|1267003.4.peg.994"/>
<reference evidence="5 6" key="1">
    <citation type="journal article" date="2015" name="Genome Announc.">
        <title>Expanding the biotechnology potential of lactobacilli through comparative genomics of 213 strains and associated genera.</title>
        <authorList>
            <person name="Sun Z."/>
            <person name="Harris H.M."/>
            <person name="McCann A."/>
            <person name="Guo C."/>
            <person name="Argimon S."/>
            <person name="Zhang W."/>
            <person name="Yang X."/>
            <person name="Jeffery I.B."/>
            <person name="Cooney J.C."/>
            <person name="Kagawa T.F."/>
            <person name="Liu W."/>
            <person name="Song Y."/>
            <person name="Salvetti E."/>
            <person name="Wrobel A."/>
            <person name="Rasinkangas P."/>
            <person name="Parkhill J."/>
            <person name="Rea M.C."/>
            <person name="O'Sullivan O."/>
            <person name="Ritari J."/>
            <person name="Douillard F.P."/>
            <person name="Paul Ross R."/>
            <person name="Yang R."/>
            <person name="Briner A.E."/>
            <person name="Felis G.E."/>
            <person name="de Vos W.M."/>
            <person name="Barrangou R."/>
            <person name="Klaenhammer T.R."/>
            <person name="Caufield P.W."/>
            <person name="Cui Y."/>
            <person name="Zhang H."/>
            <person name="O'Toole P.W."/>
        </authorList>
    </citation>
    <scope>NUCLEOTIDE SEQUENCE [LARGE SCALE GENOMIC DNA]</scope>
    <source>
        <strain evidence="5 6">ATCC 53295</strain>
    </source>
</reference>
<keyword evidence="1" id="KW-0813">Transport</keyword>
<dbReference type="RefSeq" id="WP_020089734.1">
    <property type="nucleotide sequence ID" value="NZ_AZCZ01000024.1"/>
</dbReference>
<dbReference type="SMART" id="SM00382">
    <property type="entry name" value="AAA"/>
    <property type="match status" value="1"/>
</dbReference>
<proteinExistence type="predicted"/>
<dbReference type="GO" id="GO:0005524">
    <property type="term" value="F:ATP binding"/>
    <property type="evidence" value="ECO:0007669"/>
    <property type="project" value="UniProtKB-KW"/>
</dbReference>
<evidence type="ECO:0000256" key="1">
    <source>
        <dbReference type="ARBA" id="ARBA00022448"/>
    </source>
</evidence>
<evidence type="ECO:0000259" key="4">
    <source>
        <dbReference type="PROSITE" id="PS50893"/>
    </source>
</evidence>
<dbReference type="Pfam" id="PF00005">
    <property type="entry name" value="ABC_tran"/>
    <property type="match status" value="1"/>
</dbReference>
<dbReference type="InterPro" id="IPR003593">
    <property type="entry name" value="AAA+_ATPase"/>
</dbReference>
<comment type="caution">
    <text evidence="5">The sequence shown here is derived from an EMBL/GenBank/DDBJ whole genome shotgun (WGS) entry which is preliminary data.</text>
</comment>
<dbReference type="OrthoDB" id="2968466at2"/>
<dbReference type="EMBL" id="AZCZ01000024">
    <property type="protein sequence ID" value="KRK36301.1"/>
    <property type="molecule type" value="Genomic_DNA"/>
</dbReference>
<dbReference type="STRING" id="357278.IV61_GL001032"/>
<sequence>MEIRDFSYQLPDGRQLFQHLSAVFDAGKINILLGVNGVGKTTLLDFIAGVSERRDLPFVGFPTMHQVAYQMQDAPFTGSATVADTLKMMVDLDQPDERFTEDQLPVSLQEIAHSHFRDLSGGQRQLVILEGVCQLRRELYLFDEPESGLDVKVAVSVLDRIQQLTANGKTVIMTTHQFRNLPTENVKVLVLAGKQIAFSGTPNELMMRTGTSSFEEAYLKTDA</sequence>
<dbReference type="CDD" id="cd00267">
    <property type="entry name" value="ABC_ATPase"/>
    <property type="match status" value="1"/>
</dbReference>
<keyword evidence="3" id="KW-0067">ATP-binding</keyword>
<evidence type="ECO:0000256" key="3">
    <source>
        <dbReference type="ARBA" id="ARBA00022840"/>
    </source>
</evidence>
<name>A0A0R1GQL1_9LACO</name>
<evidence type="ECO:0000313" key="5">
    <source>
        <dbReference type="EMBL" id="KRK36301.1"/>
    </source>
</evidence>
<accession>A0A0R1GQL1</accession>
<dbReference type="AlphaFoldDB" id="A0A0R1GQL1"/>
<dbReference type="PROSITE" id="PS50893">
    <property type="entry name" value="ABC_TRANSPORTER_2"/>
    <property type="match status" value="1"/>
</dbReference>
<dbReference type="InterPro" id="IPR050153">
    <property type="entry name" value="Metal_Ion_Import_ABC"/>
</dbReference>
<dbReference type="InterPro" id="IPR003439">
    <property type="entry name" value="ABC_transporter-like_ATP-bd"/>
</dbReference>
<keyword evidence="6" id="KW-1185">Reference proteome</keyword>
<dbReference type="SUPFAM" id="SSF52540">
    <property type="entry name" value="P-loop containing nucleoside triphosphate hydrolases"/>
    <property type="match status" value="1"/>
</dbReference>
<protein>
    <submittedName>
        <fullName evidence="5">ABC-type cobalt transport system, ATPase component</fullName>
    </submittedName>
</protein>
<keyword evidence="2" id="KW-0547">Nucleotide-binding</keyword>
<dbReference type="Proteomes" id="UP000051176">
    <property type="component" value="Unassembled WGS sequence"/>
</dbReference>
<dbReference type="GO" id="GO:0016887">
    <property type="term" value="F:ATP hydrolysis activity"/>
    <property type="evidence" value="ECO:0007669"/>
    <property type="project" value="InterPro"/>
</dbReference>
<feature type="domain" description="ABC transporter" evidence="4">
    <location>
        <begin position="1"/>
        <end position="218"/>
    </location>
</feature>
<evidence type="ECO:0000256" key="2">
    <source>
        <dbReference type="ARBA" id="ARBA00022741"/>
    </source>
</evidence>